<evidence type="ECO:0000313" key="1">
    <source>
        <dbReference type="EMBL" id="NIR75720.1"/>
    </source>
</evidence>
<name>A0AAE5CCJ4_9BACT</name>
<dbReference type="SUPFAM" id="SSF47240">
    <property type="entry name" value="Ferritin-like"/>
    <property type="match status" value="1"/>
</dbReference>
<protein>
    <recommendedName>
        <fullName evidence="3">Rubrerythrin diiron-binding domain-containing protein</fullName>
    </recommendedName>
</protein>
<gene>
    <name evidence="1" type="ORF">GWO12_11520</name>
</gene>
<dbReference type="EMBL" id="JAACAK010000091">
    <property type="protein sequence ID" value="NIR75720.1"/>
    <property type="molecule type" value="Genomic_DNA"/>
</dbReference>
<comment type="caution">
    <text evidence="1">The sequence shown here is derived from an EMBL/GenBank/DDBJ whole genome shotgun (WGS) entry which is preliminary data.</text>
</comment>
<organism evidence="1 2">
    <name type="scientific">Candidatus Kutchimonas denitrificans</name>
    <dbReference type="NCBI Taxonomy" id="3056748"/>
    <lineage>
        <taxon>Bacteria</taxon>
        <taxon>Pseudomonadati</taxon>
        <taxon>Gemmatimonadota</taxon>
        <taxon>Gemmatimonadia</taxon>
        <taxon>Candidatus Palauibacterales</taxon>
        <taxon>Candidatus Palauibacteraceae</taxon>
        <taxon>Candidatus Kutchimonas</taxon>
    </lineage>
</organism>
<evidence type="ECO:0008006" key="3">
    <source>
        <dbReference type="Google" id="ProtNLM"/>
    </source>
</evidence>
<dbReference type="Gene3D" id="1.20.1260.10">
    <property type="match status" value="1"/>
</dbReference>
<accession>A0AAE5CCJ4</accession>
<dbReference type="InterPro" id="IPR009078">
    <property type="entry name" value="Ferritin-like_SF"/>
</dbReference>
<evidence type="ECO:0000313" key="2">
    <source>
        <dbReference type="Proteomes" id="UP000702544"/>
    </source>
</evidence>
<proteinExistence type="predicted"/>
<dbReference type="InterPro" id="IPR012347">
    <property type="entry name" value="Ferritin-like"/>
</dbReference>
<dbReference type="Proteomes" id="UP000702544">
    <property type="component" value="Unassembled WGS sequence"/>
</dbReference>
<sequence>MVGVIRKRDIVAHPLVTVRCFGWGVFLKALIARRDRTFLSLLVEASALRPPAIPVPDLIERCVELELKASRIYEGLAERYAKQRELKEFFENLADEEMEHAELLGVCRECAAREGWREEAFRPWRDAIPKLEYGMDAEAAAVEDLEDLADVLRLVIRLESSEINQVFDSVVAATNSDFVRKLSAFRAAGAEHLDHISEKIREFRLEMAEESAALRGTFPEGQP</sequence>
<dbReference type="AlphaFoldDB" id="A0AAE5CCJ4"/>
<reference evidence="1 2" key="1">
    <citation type="submission" date="2020-01" db="EMBL/GenBank/DDBJ databases">
        <title>Genomes assembled from Gulf of Kutch pelagic sediment metagenomes.</title>
        <authorList>
            <person name="Chandrashekar M."/>
            <person name="Mahajan M.S."/>
            <person name="Dave K.J."/>
            <person name="Vatsa P."/>
            <person name="Nathani N.M."/>
        </authorList>
    </citation>
    <scope>NUCLEOTIDE SEQUENCE [LARGE SCALE GENOMIC DNA]</scope>
    <source>
        <strain evidence="1">KS3-K002</strain>
    </source>
</reference>